<dbReference type="Proteomes" id="UP000654075">
    <property type="component" value="Unassembled WGS sequence"/>
</dbReference>
<feature type="signal peptide" evidence="3">
    <location>
        <begin position="1"/>
        <end position="23"/>
    </location>
</feature>
<comment type="caution">
    <text evidence="4">The sequence shown here is derived from an EMBL/GenBank/DDBJ whole genome shotgun (WGS) entry which is preliminary data.</text>
</comment>
<keyword evidence="3" id="KW-0732">Signal</keyword>
<keyword evidence="5" id="KW-1185">Reference proteome</keyword>
<reference evidence="4" key="1">
    <citation type="submission" date="2021-02" db="EMBL/GenBank/DDBJ databases">
        <authorList>
            <person name="Dougan E. K."/>
            <person name="Rhodes N."/>
            <person name="Thang M."/>
            <person name="Chan C."/>
        </authorList>
    </citation>
    <scope>NUCLEOTIDE SEQUENCE</scope>
</reference>
<accession>A0A813GM61</accession>
<feature type="region of interest" description="Disordered" evidence="1">
    <location>
        <begin position="183"/>
        <end position="226"/>
    </location>
</feature>
<dbReference type="EMBL" id="CAJNNV010029148">
    <property type="protein sequence ID" value="CAE8627336.1"/>
    <property type="molecule type" value="Genomic_DNA"/>
</dbReference>
<evidence type="ECO:0000256" key="2">
    <source>
        <dbReference type="SAM" id="Phobius"/>
    </source>
</evidence>
<evidence type="ECO:0000313" key="5">
    <source>
        <dbReference type="Proteomes" id="UP000654075"/>
    </source>
</evidence>
<evidence type="ECO:0000256" key="1">
    <source>
        <dbReference type="SAM" id="MobiDB-lite"/>
    </source>
</evidence>
<feature type="chain" id="PRO_5032267885" evidence="3">
    <location>
        <begin position="24"/>
        <end position="275"/>
    </location>
</feature>
<proteinExistence type="predicted"/>
<dbReference type="InterPro" id="IPR039261">
    <property type="entry name" value="FNR_nucleotide-bd"/>
</dbReference>
<protein>
    <submittedName>
        <fullName evidence="4">Uncharacterized protein</fullName>
    </submittedName>
</protein>
<gene>
    <name evidence="4" type="ORF">PGLA1383_LOCUS44135</name>
</gene>
<organism evidence="4 5">
    <name type="scientific">Polarella glacialis</name>
    <name type="common">Dinoflagellate</name>
    <dbReference type="NCBI Taxonomy" id="89957"/>
    <lineage>
        <taxon>Eukaryota</taxon>
        <taxon>Sar</taxon>
        <taxon>Alveolata</taxon>
        <taxon>Dinophyceae</taxon>
        <taxon>Suessiales</taxon>
        <taxon>Suessiaceae</taxon>
        <taxon>Polarella</taxon>
    </lineage>
</organism>
<evidence type="ECO:0000313" key="4">
    <source>
        <dbReference type="EMBL" id="CAE8627336.1"/>
    </source>
</evidence>
<keyword evidence="2" id="KW-0812">Transmembrane</keyword>
<name>A0A813GM61_POLGL</name>
<evidence type="ECO:0000256" key="3">
    <source>
        <dbReference type="SAM" id="SignalP"/>
    </source>
</evidence>
<sequence>MFLGQRIALAHLLLLLVPVPAAGDNGQGFTRNVAEVHREALWRDHVLEEEDGHCSRNLLQTSVRAAPAGLKLKLPQPSAKVTKVSVESLPLERNGSLLSTGGGKVNVSHGLGRTAEKPFDQPQRLSEDELVQQAAVTWGDPVPDLPGMMERAQSYSMFAGIIGSVLKGLFGWWVVSREDKRSRTHGTREEAFEGEDLEEVSPRSTFGPTSLEGTDAGMGGGRPPSRYDQLSERLKAVFPEPAEDVVVLVCGPPQFVMSLCLPLLRSLEYKNVITF</sequence>
<feature type="compositionally biased region" description="Polar residues" evidence="1">
    <location>
        <begin position="202"/>
        <end position="212"/>
    </location>
</feature>
<keyword evidence="2" id="KW-1133">Transmembrane helix</keyword>
<dbReference type="Gene3D" id="3.40.50.80">
    <property type="entry name" value="Nucleotide-binding domain of ferredoxin-NADP reductase (FNR) module"/>
    <property type="match status" value="1"/>
</dbReference>
<feature type="transmembrane region" description="Helical" evidence="2">
    <location>
        <begin position="155"/>
        <end position="175"/>
    </location>
</feature>
<keyword evidence="2" id="KW-0472">Membrane</keyword>
<dbReference type="AlphaFoldDB" id="A0A813GM61"/>